<protein>
    <submittedName>
        <fullName evidence="1">Uncharacterized protein</fullName>
    </submittedName>
</protein>
<name>A0AAV7QLK1_PLEWA</name>
<accession>A0AAV7QLK1</accession>
<proteinExistence type="predicted"/>
<dbReference type="Proteomes" id="UP001066276">
    <property type="component" value="Chromosome 6"/>
</dbReference>
<keyword evidence="2" id="KW-1185">Reference proteome</keyword>
<reference evidence="1" key="1">
    <citation type="journal article" date="2022" name="bioRxiv">
        <title>Sequencing and chromosome-scale assembly of the giantPleurodeles waltlgenome.</title>
        <authorList>
            <person name="Brown T."/>
            <person name="Elewa A."/>
            <person name="Iarovenko S."/>
            <person name="Subramanian E."/>
            <person name="Araus A.J."/>
            <person name="Petzold A."/>
            <person name="Susuki M."/>
            <person name="Suzuki K.-i.T."/>
            <person name="Hayashi T."/>
            <person name="Toyoda A."/>
            <person name="Oliveira C."/>
            <person name="Osipova E."/>
            <person name="Leigh N.D."/>
            <person name="Simon A."/>
            <person name="Yun M.H."/>
        </authorList>
    </citation>
    <scope>NUCLEOTIDE SEQUENCE</scope>
    <source>
        <strain evidence="1">20211129_DDA</strain>
        <tissue evidence="1">Liver</tissue>
    </source>
</reference>
<evidence type="ECO:0000313" key="2">
    <source>
        <dbReference type="Proteomes" id="UP001066276"/>
    </source>
</evidence>
<evidence type="ECO:0000313" key="1">
    <source>
        <dbReference type="EMBL" id="KAJ1141376.1"/>
    </source>
</evidence>
<dbReference type="EMBL" id="JANPWB010000010">
    <property type="protein sequence ID" value="KAJ1141376.1"/>
    <property type="molecule type" value="Genomic_DNA"/>
</dbReference>
<sequence>MLPIGLAVMVRGVKGFYERWVFGVQPCAFLRLCGTAQAPPVCFHAHATPSPPTTGRIRRPRRRRGRRVQLLAWSRCSSQRLASAPVPAVTAPPCRSIRGMFRAAGGVPMVAHTAPTVF</sequence>
<dbReference type="AlphaFoldDB" id="A0AAV7QLK1"/>
<organism evidence="1 2">
    <name type="scientific">Pleurodeles waltl</name>
    <name type="common">Iberian ribbed newt</name>
    <dbReference type="NCBI Taxonomy" id="8319"/>
    <lineage>
        <taxon>Eukaryota</taxon>
        <taxon>Metazoa</taxon>
        <taxon>Chordata</taxon>
        <taxon>Craniata</taxon>
        <taxon>Vertebrata</taxon>
        <taxon>Euteleostomi</taxon>
        <taxon>Amphibia</taxon>
        <taxon>Batrachia</taxon>
        <taxon>Caudata</taxon>
        <taxon>Salamandroidea</taxon>
        <taxon>Salamandridae</taxon>
        <taxon>Pleurodelinae</taxon>
        <taxon>Pleurodeles</taxon>
    </lineage>
</organism>
<gene>
    <name evidence="1" type="ORF">NDU88_007709</name>
</gene>
<comment type="caution">
    <text evidence="1">The sequence shown here is derived from an EMBL/GenBank/DDBJ whole genome shotgun (WGS) entry which is preliminary data.</text>
</comment>